<protein>
    <submittedName>
        <fullName evidence="1">Uncharacterized protein</fullName>
    </submittedName>
</protein>
<comment type="caution">
    <text evidence="1">The sequence shown here is derived from an EMBL/GenBank/DDBJ whole genome shotgun (WGS) entry which is preliminary data.</text>
</comment>
<evidence type="ECO:0000313" key="1">
    <source>
        <dbReference type="EMBL" id="HGU31916.1"/>
    </source>
</evidence>
<proteinExistence type="predicted"/>
<dbReference type="AlphaFoldDB" id="A0A7C4RR11"/>
<accession>A0A7C4RR11</accession>
<gene>
    <name evidence="1" type="ORF">ENS29_03555</name>
</gene>
<dbReference type="EMBL" id="DSUH01000074">
    <property type="protein sequence ID" value="HGU31916.1"/>
    <property type="molecule type" value="Genomic_DNA"/>
</dbReference>
<reference evidence="1" key="1">
    <citation type="journal article" date="2020" name="mSystems">
        <title>Genome- and Community-Level Interaction Insights into Carbon Utilization and Element Cycling Functions of Hydrothermarchaeota in Hydrothermal Sediment.</title>
        <authorList>
            <person name="Zhou Z."/>
            <person name="Liu Y."/>
            <person name="Xu W."/>
            <person name="Pan J."/>
            <person name="Luo Z.H."/>
            <person name="Li M."/>
        </authorList>
    </citation>
    <scope>NUCLEOTIDE SEQUENCE [LARGE SCALE GENOMIC DNA]</scope>
    <source>
        <strain evidence="1">SpSt-477</strain>
    </source>
</reference>
<organism evidence="1">
    <name type="scientific">Desulfatirhabdium butyrativorans</name>
    <dbReference type="NCBI Taxonomy" id="340467"/>
    <lineage>
        <taxon>Bacteria</taxon>
        <taxon>Pseudomonadati</taxon>
        <taxon>Thermodesulfobacteriota</taxon>
        <taxon>Desulfobacteria</taxon>
        <taxon>Desulfobacterales</taxon>
        <taxon>Desulfatirhabdiaceae</taxon>
        <taxon>Desulfatirhabdium</taxon>
    </lineage>
</organism>
<sequence>MHITDDEYERNAIYLTSRKPLTFSPPNLCGCDTPSVDSKSLLWIKGIPSQNSIGFTDDIGIQLIIDNYFLQNDDSDSQQ</sequence>
<name>A0A7C4RR11_9BACT</name>